<dbReference type="InterPro" id="IPR001919">
    <property type="entry name" value="CBD2"/>
</dbReference>
<keyword evidence="13" id="KW-1185">Reference proteome</keyword>
<dbReference type="InterPro" id="IPR008928">
    <property type="entry name" value="6-hairpin_glycosidase_sf"/>
</dbReference>
<dbReference type="InterPro" id="IPR033126">
    <property type="entry name" value="Glyco_hydro_9_Asp/Glu_AS"/>
</dbReference>
<dbReference type="InterPro" id="IPR012341">
    <property type="entry name" value="6hp_glycosidase-like_sf"/>
</dbReference>
<dbReference type="EMBL" id="JBHYPX010000073">
    <property type="protein sequence ID" value="MFE1355987.1"/>
    <property type="molecule type" value="Genomic_DNA"/>
</dbReference>
<sequence>MSRPAAPPPPRPPRSARRTVLGLCAAGALAAGALLPLHAAAADSAAAPAFNYGEALQKSLLFYEAQQSGKLPATNRVSWRGDSALDDGKDVGLDLTGGWYDAGDHVKFGLPMAASTTMLAWGGIAEKQGYTDSGQMQYLKNNLRFVDDYLIKAHPAPNVLYGQVGSGSPDHAWWGPAEVLPMARPAYKIDASCPGSDLAGETAAALASSSMVFADSDPAYSATLLTHAKQLYSFADTYRGKYSDCIKDAQGYYNSWSGYNDELVWGAIWLYKATGDSSYLAKAESYYANLSTEPQSTTKSYKWTIAWDDKSYGAYVLLAQLTGKQQYVDDANRWLDWWTVGVNGSQVKYSPGGEAVLDSWGSLRYAANTSFVALVYSDTLTGDPVRKARYHDFAVRQIDYALGDNPRKSSYLIGFGANSPKNPHHRTAHGSWTDQLTSPVNSRHTLIGALVGGPSSADDSYTDDRSNYVNNEVATDYNAAFTGALARLYGEYGGSPLASFPPKESPDGPEMSVQASVNASGTNFTEIKAYLINKSAWPARALKNASLRYYFTLEPGVSPSQITLTTNYNQCGTVSGPTLYSGSTYYVTVDCSNTVIAPAGQSAYRKEVQFRIASAGAWDPTNDWSYQGISLVPGSTPVDAANIRLLDGGAPQWGAEPDGTGPSPSPSASASPSPSPSPSASASASPSPSPSPSASSSPSSSPTQPIAGCTVTYTVGSSWGSGFTADVTVRNTGSSTVSGWTLAWTYRGNEVVTNAWNAKVVQSGAAVTVTDAGWNGTLAPGGTASFGFQATGTPAALPAFTLNGRACSTG</sequence>
<evidence type="ECO:0000256" key="5">
    <source>
        <dbReference type="ARBA" id="ARBA00023326"/>
    </source>
</evidence>
<dbReference type="InterPro" id="IPR008965">
    <property type="entry name" value="CBM2/CBM3_carb-bd_dom_sf"/>
</dbReference>
<dbReference type="InterPro" id="IPR036966">
    <property type="entry name" value="CBM3_sf"/>
</dbReference>
<feature type="active site" evidence="7">
    <location>
        <position position="472"/>
    </location>
</feature>
<evidence type="ECO:0000256" key="1">
    <source>
        <dbReference type="ARBA" id="ARBA00022729"/>
    </source>
</evidence>
<dbReference type="InterPro" id="IPR018221">
    <property type="entry name" value="Glyco_hydro_9_His_AS"/>
</dbReference>
<dbReference type="Gene3D" id="2.60.40.290">
    <property type="match status" value="1"/>
</dbReference>
<feature type="compositionally biased region" description="Low complexity" evidence="9">
    <location>
        <begin position="666"/>
        <end position="702"/>
    </location>
</feature>
<keyword evidence="2 6" id="KW-0378">Hydrolase</keyword>
<proteinExistence type="inferred from homology"/>
<dbReference type="Pfam" id="PF00942">
    <property type="entry name" value="CBM_3"/>
    <property type="match status" value="1"/>
</dbReference>
<dbReference type="PROSITE" id="PS51172">
    <property type="entry name" value="CBM3"/>
    <property type="match status" value="1"/>
</dbReference>
<dbReference type="InterPro" id="IPR018366">
    <property type="entry name" value="CBM2_CS"/>
</dbReference>
<evidence type="ECO:0000259" key="11">
    <source>
        <dbReference type="PROSITE" id="PS51173"/>
    </source>
</evidence>
<evidence type="ECO:0000313" key="12">
    <source>
        <dbReference type="EMBL" id="MFE1355987.1"/>
    </source>
</evidence>
<dbReference type="InterPro" id="IPR001701">
    <property type="entry name" value="Glyco_hydro_9"/>
</dbReference>
<dbReference type="SMART" id="SM00637">
    <property type="entry name" value="CBD_II"/>
    <property type="match status" value="1"/>
</dbReference>
<keyword evidence="3 6" id="KW-0119">Carbohydrate metabolism</keyword>
<dbReference type="PROSITE" id="PS00561">
    <property type="entry name" value="CBM2_A"/>
    <property type="match status" value="1"/>
</dbReference>
<comment type="similarity">
    <text evidence="6 8">Belongs to the glycosyl hydrolase 9 (cellulase E) family.</text>
</comment>
<dbReference type="InterPro" id="IPR006311">
    <property type="entry name" value="TAT_signal"/>
</dbReference>
<dbReference type="PANTHER" id="PTHR22298">
    <property type="entry name" value="ENDO-1,4-BETA-GLUCANASE"/>
    <property type="match status" value="1"/>
</dbReference>
<feature type="domain" description="CBM2" evidence="11">
    <location>
        <begin position="702"/>
        <end position="810"/>
    </location>
</feature>
<dbReference type="Gene3D" id="2.60.40.710">
    <property type="entry name" value="Endoglucanase-like"/>
    <property type="match status" value="1"/>
</dbReference>
<dbReference type="PROSITE" id="PS51318">
    <property type="entry name" value="TAT"/>
    <property type="match status" value="1"/>
</dbReference>
<comment type="caution">
    <text evidence="12">The sequence shown here is derived from an EMBL/GenBank/DDBJ whole genome shotgun (WGS) entry which is preliminary data.</text>
</comment>
<protein>
    <recommendedName>
        <fullName evidence="8">Endoglucanase</fullName>
        <ecNumber evidence="8">3.2.1.4</ecNumber>
    </recommendedName>
</protein>
<evidence type="ECO:0000256" key="4">
    <source>
        <dbReference type="ARBA" id="ARBA00023295"/>
    </source>
</evidence>
<feature type="region of interest" description="Disordered" evidence="9">
    <location>
        <begin position="648"/>
        <end position="704"/>
    </location>
</feature>
<gene>
    <name evidence="12" type="ORF">ACFW6T_28820</name>
</gene>
<evidence type="ECO:0000259" key="10">
    <source>
        <dbReference type="PROSITE" id="PS51172"/>
    </source>
</evidence>
<feature type="active site" evidence="6">
    <location>
        <position position="424"/>
    </location>
</feature>
<dbReference type="GO" id="GO:0016787">
    <property type="term" value="F:hydrolase activity"/>
    <property type="evidence" value="ECO:0007669"/>
    <property type="project" value="UniProtKB-KW"/>
</dbReference>
<dbReference type="Gene3D" id="1.50.10.10">
    <property type="match status" value="1"/>
</dbReference>
<comment type="catalytic activity">
    <reaction evidence="8">
        <text>Endohydrolysis of (1-&gt;4)-beta-D-glucosidic linkages in cellulose, lichenin and cereal beta-D-glucans.</text>
        <dbReference type="EC" id="3.2.1.4"/>
    </reaction>
</comment>
<dbReference type="Pfam" id="PF00759">
    <property type="entry name" value="Glyco_hydro_9"/>
    <property type="match status" value="1"/>
</dbReference>
<dbReference type="InterPro" id="IPR012291">
    <property type="entry name" value="CBM2_carb-bd_dom_sf"/>
</dbReference>
<dbReference type="EC" id="3.2.1.4" evidence="8"/>
<dbReference type="PROSITE" id="PS00698">
    <property type="entry name" value="GH9_3"/>
    <property type="match status" value="1"/>
</dbReference>
<evidence type="ECO:0000256" key="9">
    <source>
        <dbReference type="SAM" id="MobiDB-lite"/>
    </source>
</evidence>
<evidence type="ECO:0000256" key="6">
    <source>
        <dbReference type="PROSITE-ProRule" id="PRU10059"/>
    </source>
</evidence>
<feature type="signal peptide" evidence="8">
    <location>
        <begin position="1"/>
        <end position="41"/>
    </location>
</feature>
<feature type="active site" evidence="7">
    <location>
        <position position="463"/>
    </location>
</feature>
<evidence type="ECO:0000313" key="13">
    <source>
        <dbReference type="Proteomes" id="UP001599542"/>
    </source>
</evidence>
<keyword evidence="4 6" id="KW-0326">Glycosidase</keyword>
<feature type="domain" description="CBM3" evidence="10">
    <location>
        <begin position="506"/>
        <end position="658"/>
    </location>
</feature>
<reference evidence="12 13" key="1">
    <citation type="submission" date="2024-09" db="EMBL/GenBank/DDBJ databases">
        <title>The Natural Products Discovery Center: Release of the First 8490 Sequenced Strains for Exploring Actinobacteria Biosynthetic Diversity.</title>
        <authorList>
            <person name="Kalkreuter E."/>
            <person name="Kautsar S.A."/>
            <person name="Yang D."/>
            <person name="Bader C.D."/>
            <person name="Teijaro C.N."/>
            <person name="Fluegel L."/>
            <person name="Davis C.M."/>
            <person name="Simpson J.R."/>
            <person name="Lauterbach L."/>
            <person name="Steele A.D."/>
            <person name="Gui C."/>
            <person name="Meng S."/>
            <person name="Li G."/>
            <person name="Viehrig K."/>
            <person name="Ye F."/>
            <person name="Su P."/>
            <person name="Kiefer A.F."/>
            <person name="Nichols A."/>
            <person name="Cepeda A.J."/>
            <person name="Yan W."/>
            <person name="Fan B."/>
            <person name="Jiang Y."/>
            <person name="Adhikari A."/>
            <person name="Zheng C.-J."/>
            <person name="Schuster L."/>
            <person name="Cowan T.M."/>
            <person name="Smanski M.J."/>
            <person name="Chevrette M.G."/>
            <person name="De Carvalho L.P.S."/>
            <person name="Shen B."/>
        </authorList>
    </citation>
    <scope>NUCLEOTIDE SEQUENCE [LARGE SCALE GENOMIC DNA]</scope>
    <source>
        <strain evidence="12 13">NPDC058753</strain>
    </source>
</reference>
<feature type="chain" id="PRO_5044971469" description="Endoglucanase" evidence="8">
    <location>
        <begin position="42"/>
        <end position="810"/>
    </location>
</feature>
<organism evidence="12 13">
    <name type="scientific">Kitasatospora phosalacinea</name>
    <dbReference type="NCBI Taxonomy" id="2065"/>
    <lineage>
        <taxon>Bacteria</taxon>
        <taxon>Bacillati</taxon>
        <taxon>Actinomycetota</taxon>
        <taxon>Actinomycetes</taxon>
        <taxon>Kitasatosporales</taxon>
        <taxon>Streptomycetaceae</taxon>
        <taxon>Kitasatospora</taxon>
    </lineage>
</organism>
<keyword evidence="5 6" id="KW-0624">Polysaccharide degradation</keyword>
<dbReference type="RefSeq" id="WP_380320830.1">
    <property type="nucleotide sequence ID" value="NZ_JBHYPW010000012.1"/>
</dbReference>
<dbReference type="InterPro" id="IPR001956">
    <property type="entry name" value="CBM3"/>
</dbReference>
<evidence type="ECO:0000256" key="7">
    <source>
        <dbReference type="PROSITE-ProRule" id="PRU10060"/>
    </source>
</evidence>
<evidence type="ECO:0000256" key="8">
    <source>
        <dbReference type="RuleBase" id="RU361166"/>
    </source>
</evidence>
<accession>A0ABW6GT98</accession>
<dbReference type="PROSITE" id="PS51173">
    <property type="entry name" value="CBM2"/>
    <property type="match status" value="1"/>
</dbReference>
<keyword evidence="1 8" id="KW-0732">Signal</keyword>
<dbReference type="SUPFAM" id="SSF48208">
    <property type="entry name" value="Six-hairpin glycosidases"/>
    <property type="match status" value="1"/>
</dbReference>
<dbReference type="PROSITE" id="PS00592">
    <property type="entry name" value="GH9_2"/>
    <property type="match status" value="1"/>
</dbReference>
<keyword evidence="8" id="KW-0136">Cellulose degradation</keyword>
<dbReference type="SUPFAM" id="SSF49384">
    <property type="entry name" value="Carbohydrate-binding domain"/>
    <property type="match status" value="2"/>
</dbReference>
<dbReference type="Proteomes" id="UP001599542">
    <property type="component" value="Unassembled WGS sequence"/>
</dbReference>
<evidence type="ECO:0000256" key="2">
    <source>
        <dbReference type="ARBA" id="ARBA00022801"/>
    </source>
</evidence>
<dbReference type="SMART" id="SM01067">
    <property type="entry name" value="CBM_3"/>
    <property type="match status" value="1"/>
</dbReference>
<name>A0ABW6GT98_9ACTN</name>
<evidence type="ECO:0000256" key="3">
    <source>
        <dbReference type="ARBA" id="ARBA00023277"/>
    </source>
</evidence>
<dbReference type="Pfam" id="PF00553">
    <property type="entry name" value="CBM_2"/>
    <property type="match status" value="1"/>
</dbReference>